<name>A0A645JCA6_9ZZZZ</name>
<proteinExistence type="predicted"/>
<organism evidence="1">
    <name type="scientific">bioreactor metagenome</name>
    <dbReference type="NCBI Taxonomy" id="1076179"/>
    <lineage>
        <taxon>unclassified sequences</taxon>
        <taxon>metagenomes</taxon>
        <taxon>ecological metagenomes</taxon>
    </lineage>
</organism>
<dbReference type="AlphaFoldDB" id="A0A645JCA6"/>
<reference evidence="1" key="1">
    <citation type="submission" date="2019-08" db="EMBL/GenBank/DDBJ databases">
        <authorList>
            <person name="Kucharzyk K."/>
            <person name="Murdoch R.W."/>
            <person name="Higgins S."/>
            <person name="Loffler F."/>
        </authorList>
    </citation>
    <scope>NUCLEOTIDE SEQUENCE</scope>
</reference>
<sequence length="87" mass="9628">MKAGELWFSTGGHYLQSAFGMVIVYDAINGIQYTGEPRISLNLLNVSQDNLDKFVAKYQSGGAPIDWKNLSKTNNPDAQVTFELTLD</sequence>
<evidence type="ECO:0000313" key="1">
    <source>
        <dbReference type="EMBL" id="MPN60792.1"/>
    </source>
</evidence>
<dbReference type="EMBL" id="VSSQ01136518">
    <property type="protein sequence ID" value="MPN60792.1"/>
    <property type="molecule type" value="Genomic_DNA"/>
</dbReference>
<protein>
    <submittedName>
        <fullName evidence="1">Uncharacterized protein</fullName>
    </submittedName>
</protein>
<comment type="caution">
    <text evidence="1">The sequence shown here is derived from an EMBL/GenBank/DDBJ whole genome shotgun (WGS) entry which is preliminary data.</text>
</comment>
<gene>
    <name evidence="1" type="ORF">SDC9_208524</name>
</gene>
<accession>A0A645JCA6</accession>
<dbReference type="Gene3D" id="3.40.50.2300">
    <property type="match status" value="2"/>
</dbReference>